<organism evidence="2 3">
    <name type="scientific">Cephalotrichum gorgonifer</name>
    <dbReference type="NCBI Taxonomy" id="2041049"/>
    <lineage>
        <taxon>Eukaryota</taxon>
        <taxon>Fungi</taxon>
        <taxon>Dikarya</taxon>
        <taxon>Ascomycota</taxon>
        <taxon>Pezizomycotina</taxon>
        <taxon>Sordariomycetes</taxon>
        <taxon>Hypocreomycetidae</taxon>
        <taxon>Microascales</taxon>
        <taxon>Microascaceae</taxon>
        <taxon>Cephalotrichum</taxon>
    </lineage>
</organism>
<sequence>MTSKPPSQCCSVGVKFSGEPTGKSIKIANKWEGYLATPSPDKVHAGAGVLYLPDVIGVWQNSKLMADQFAANGYVCLVVDLFNGDPVKLNRPADFDFPGWLTKGSTGDNPHTVEAVEPIVEASIKTLKEEYGVTKLGSVGYCFGAKYTVRYLNGDDIKVGYLAHPSFVTEDELAAIKGPLSIAAAETDTIFPTEERHKSEEILKKTGQLYQINLFSGVAHGFSVRGNVDIKAEKFAKEQAFLQAVTWFDSWLL</sequence>
<gene>
    <name evidence="2" type="ORF">DNG_07426</name>
</gene>
<name>A0AAE8SXE3_9PEZI</name>
<dbReference type="Gene3D" id="3.40.50.1820">
    <property type="entry name" value="alpha/beta hydrolase"/>
    <property type="match status" value="1"/>
</dbReference>
<evidence type="ECO:0000259" key="1">
    <source>
        <dbReference type="Pfam" id="PF01738"/>
    </source>
</evidence>
<dbReference type="GO" id="GO:0016787">
    <property type="term" value="F:hydrolase activity"/>
    <property type="evidence" value="ECO:0007669"/>
    <property type="project" value="UniProtKB-KW"/>
</dbReference>
<dbReference type="InterPro" id="IPR002925">
    <property type="entry name" value="Dienelactn_hydro"/>
</dbReference>
<feature type="domain" description="Dienelactone hydrolase" evidence="1">
    <location>
        <begin position="32"/>
        <end position="250"/>
    </location>
</feature>
<dbReference type="Pfam" id="PF01738">
    <property type="entry name" value="DLH"/>
    <property type="match status" value="1"/>
</dbReference>
<dbReference type="Proteomes" id="UP001187682">
    <property type="component" value="Unassembled WGS sequence"/>
</dbReference>
<accession>A0AAE8SXE3</accession>
<dbReference type="InterPro" id="IPR029058">
    <property type="entry name" value="AB_hydrolase_fold"/>
</dbReference>
<protein>
    <submittedName>
        <fullName evidence="2">Related to dienelactone hydrolase family protein</fullName>
    </submittedName>
</protein>
<reference evidence="2" key="1">
    <citation type="submission" date="2018-03" db="EMBL/GenBank/DDBJ databases">
        <authorList>
            <person name="Guldener U."/>
        </authorList>
    </citation>
    <scope>NUCLEOTIDE SEQUENCE</scope>
</reference>
<evidence type="ECO:0000313" key="3">
    <source>
        <dbReference type="Proteomes" id="UP001187682"/>
    </source>
</evidence>
<keyword evidence="2" id="KW-0378">Hydrolase</keyword>
<dbReference type="PANTHER" id="PTHR17630:SF44">
    <property type="entry name" value="PROTEIN AIM2"/>
    <property type="match status" value="1"/>
</dbReference>
<dbReference type="EMBL" id="ONZQ02000011">
    <property type="protein sequence ID" value="SPO04741.1"/>
    <property type="molecule type" value="Genomic_DNA"/>
</dbReference>
<dbReference type="PANTHER" id="PTHR17630">
    <property type="entry name" value="DIENELACTONE HYDROLASE"/>
    <property type="match status" value="1"/>
</dbReference>
<dbReference type="SUPFAM" id="SSF53474">
    <property type="entry name" value="alpha/beta-Hydrolases"/>
    <property type="match status" value="1"/>
</dbReference>
<evidence type="ECO:0000313" key="2">
    <source>
        <dbReference type="EMBL" id="SPO04741.1"/>
    </source>
</evidence>
<proteinExistence type="predicted"/>
<comment type="caution">
    <text evidence="2">The sequence shown here is derived from an EMBL/GenBank/DDBJ whole genome shotgun (WGS) entry which is preliminary data.</text>
</comment>
<keyword evidence="3" id="KW-1185">Reference proteome</keyword>
<dbReference type="AlphaFoldDB" id="A0AAE8SXE3"/>